<evidence type="ECO:0000313" key="2">
    <source>
        <dbReference type="Proteomes" id="UP000318693"/>
    </source>
</evidence>
<dbReference type="EMBL" id="VJXR01000010">
    <property type="protein sequence ID" value="TRW46386.1"/>
    <property type="molecule type" value="Genomic_DNA"/>
</dbReference>
<protein>
    <submittedName>
        <fullName evidence="1">Uncharacterized protein</fullName>
    </submittedName>
</protein>
<sequence length="171" mass="18849">MGITKVTIREGGIPKRNGIDKVWWTELWLSTDGRVRIGHTNAWDVAQPDASDMRWNLPEATYAERRAFFEAITPVLADLLTADPAERDRLHAVVADAIAIHYVLTSTTWPGSMIAGVSRRLEWAQAVRGQLVVAAWDALYDLAVPGITLDIPEPGGGRHRRGGRTPGAHHD</sequence>
<dbReference type="Proteomes" id="UP000318693">
    <property type="component" value="Unassembled WGS sequence"/>
</dbReference>
<evidence type="ECO:0000313" key="1">
    <source>
        <dbReference type="EMBL" id="TRW46386.1"/>
    </source>
</evidence>
<proteinExistence type="predicted"/>
<gene>
    <name evidence="1" type="ORF">FJ693_05520</name>
</gene>
<name>A0A552WUJ5_9MICO</name>
<accession>A0A552WUJ5</accession>
<comment type="caution">
    <text evidence="1">The sequence shown here is derived from an EMBL/GenBank/DDBJ whole genome shotgun (WGS) entry which is preliminary data.</text>
</comment>
<dbReference type="RefSeq" id="WP_143417530.1">
    <property type="nucleotide sequence ID" value="NZ_VJXR01000010.1"/>
</dbReference>
<keyword evidence="2" id="KW-1185">Reference proteome</keyword>
<reference evidence="1 2" key="1">
    <citation type="submission" date="2019-07" db="EMBL/GenBank/DDBJ databases">
        <title>Georgenia wutianyii sp. nov. and Georgenia *** sp. nov. isolated from plateau pika (Ochotona curzoniae) in the Qinghai-Tibet plateau of China.</title>
        <authorList>
            <person name="Tian Z."/>
        </authorList>
    </citation>
    <scope>NUCLEOTIDE SEQUENCE [LARGE SCALE GENOMIC DNA]</scope>
    <source>
        <strain evidence="1 2">Z446</strain>
    </source>
</reference>
<dbReference type="AlphaFoldDB" id="A0A552WUJ5"/>
<organism evidence="1 2">
    <name type="scientific">Georgenia yuyongxinii</name>
    <dbReference type="NCBI Taxonomy" id="2589797"/>
    <lineage>
        <taxon>Bacteria</taxon>
        <taxon>Bacillati</taxon>
        <taxon>Actinomycetota</taxon>
        <taxon>Actinomycetes</taxon>
        <taxon>Micrococcales</taxon>
        <taxon>Bogoriellaceae</taxon>
        <taxon>Georgenia</taxon>
    </lineage>
</organism>